<organism evidence="1 2">
    <name type="scientific">Amphibacillus marinus</name>
    <dbReference type="NCBI Taxonomy" id="872970"/>
    <lineage>
        <taxon>Bacteria</taxon>
        <taxon>Bacillati</taxon>
        <taxon>Bacillota</taxon>
        <taxon>Bacilli</taxon>
        <taxon>Bacillales</taxon>
        <taxon>Bacillaceae</taxon>
        <taxon>Amphibacillus</taxon>
    </lineage>
</organism>
<sequence length="180" mass="20364">MDNKVIVIGAVAGGGKTTITNHLVNCFTNAKALYFDDYDFDGPNDIISWVNNGADYNDWDLQPLLADVNVLKDRYRFIIVDYPFAYQNKQLSPLIDLAVFIDTPLDIALARRILRDDQNKLTEQIFTDLGHYLDAGRDGYTQMLKCIKPNSDVVINGCQSVKAITDEIIMHMMRSNVDHC</sequence>
<keyword evidence="1" id="KW-0808">Transferase</keyword>
<evidence type="ECO:0000313" key="2">
    <source>
        <dbReference type="Proteomes" id="UP000199300"/>
    </source>
</evidence>
<name>A0A1H8LPT3_9BACI</name>
<dbReference type="STRING" id="872970.SAMN04488134_103283"/>
<dbReference type="GO" id="GO:0016301">
    <property type="term" value="F:kinase activity"/>
    <property type="evidence" value="ECO:0007669"/>
    <property type="project" value="UniProtKB-KW"/>
</dbReference>
<accession>A0A1H8LPT3</accession>
<reference evidence="1 2" key="1">
    <citation type="submission" date="2016-10" db="EMBL/GenBank/DDBJ databases">
        <authorList>
            <person name="de Groot N.N."/>
        </authorList>
    </citation>
    <scope>NUCLEOTIDE SEQUENCE [LARGE SCALE GENOMIC DNA]</scope>
    <source>
        <strain evidence="1 2">CGMCC 1.10434</strain>
    </source>
</reference>
<proteinExistence type="predicted"/>
<dbReference type="AlphaFoldDB" id="A0A1H8LPT3"/>
<gene>
    <name evidence="1" type="ORF">SAMN04488134_103283</name>
</gene>
<dbReference type="SUPFAM" id="SSF52540">
    <property type="entry name" value="P-loop containing nucleoside triphosphate hydrolases"/>
    <property type="match status" value="1"/>
</dbReference>
<dbReference type="InterPro" id="IPR027417">
    <property type="entry name" value="P-loop_NTPase"/>
</dbReference>
<dbReference type="Proteomes" id="UP000199300">
    <property type="component" value="Unassembled WGS sequence"/>
</dbReference>
<dbReference type="RefSeq" id="WP_425425167.1">
    <property type="nucleotide sequence ID" value="NZ_FODJ01000003.1"/>
</dbReference>
<evidence type="ECO:0000313" key="1">
    <source>
        <dbReference type="EMBL" id="SEO07127.1"/>
    </source>
</evidence>
<dbReference type="Gene3D" id="3.40.50.300">
    <property type="entry name" value="P-loop containing nucleotide triphosphate hydrolases"/>
    <property type="match status" value="1"/>
</dbReference>
<keyword evidence="2" id="KW-1185">Reference proteome</keyword>
<protein>
    <submittedName>
        <fullName evidence="1">Uridine kinase</fullName>
    </submittedName>
</protein>
<keyword evidence="1" id="KW-0418">Kinase</keyword>
<dbReference type="EMBL" id="FODJ01000003">
    <property type="protein sequence ID" value="SEO07127.1"/>
    <property type="molecule type" value="Genomic_DNA"/>
</dbReference>